<comment type="caution">
    <text evidence="2">The sequence shown here is derived from an EMBL/GenBank/DDBJ whole genome shotgun (WGS) entry which is preliminary data.</text>
</comment>
<organism evidence="2 3">
    <name type="scientific">Kribbella voronezhensis</name>
    <dbReference type="NCBI Taxonomy" id="2512212"/>
    <lineage>
        <taxon>Bacteria</taxon>
        <taxon>Bacillati</taxon>
        <taxon>Actinomycetota</taxon>
        <taxon>Actinomycetes</taxon>
        <taxon>Propionibacteriales</taxon>
        <taxon>Kribbellaceae</taxon>
        <taxon>Kribbella</taxon>
    </lineage>
</organism>
<dbReference type="InterPro" id="IPR024344">
    <property type="entry name" value="MDMPI_metal-binding"/>
</dbReference>
<proteinExistence type="predicted"/>
<name>A0A4R7T0F2_9ACTN</name>
<dbReference type="GO" id="GO:0016853">
    <property type="term" value="F:isomerase activity"/>
    <property type="evidence" value="ECO:0007669"/>
    <property type="project" value="UniProtKB-KW"/>
</dbReference>
<evidence type="ECO:0000313" key="3">
    <source>
        <dbReference type="Proteomes" id="UP000295151"/>
    </source>
</evidence>
<accession>A0A4R7T0F2</accession>
<keyword evidence="2" id="KW-0413">Isomerase</keyword>
<feature type="domain" description="Mycothiol-dependent maleylpyruvate isomerase metal-binding" evidence="1">
    <location>
        <begin position="13"/>
        <end position="160"/>
    </location>
</feature>
<sequence length="212" mass="23036">MNDIRADFLAVARLAATLLREPSVESAWTKASALAEFSVGGLAGHLAFQVLAIPQIIREPIPTEPTITLLDHYARVQWIDAGLDDDISVRIRAGGDQLATDGPAFLADQLDAAIRQLESDLSTAPDRAVRISLWGPWSLTLDDMLVTRMMELAVHADDLAVSIGVPTPVFPDRAVQTVVDLLTRLAMRRHGQTPVLRALSRVERSPASITAF</sequence>
<dbReference type="Proteomes" id="UP000295151">
    <property type="component" value="Unassembled WGS sequence"/>
</dbReference>
<protein>
    <submittedName>
        <fullName evidence="2">Mycothiol maleylpyruvate isomerase-like protein</fullName>
    </submittedName>
</protein>
<reference evidence="2 3" key="1">
    <citation type="submission" date="2019-03" db="EMBL/GenBank/DDBJ databases">
        <title>Genomic Encyclopedia of Type Strains, Phase III (KMG-III): the genomes of soil and plant-associated and newly described type strains.</title>
        <authorList>
            <person name="Whitman W."/>
        </authorList>
    </citation>
    <scope>NUCLEOTIDE SEQUENCE [LARGE SCALE GENOMIC DNA]</scope>
    <source>
        <strain evidence="2 3">VKM Ac-2575</strain>
    </source>
</reference>
<dbReference type="OrthoDB" id="3213216at2"/>
<evidence type="ECO:0000259" key="1">
    <source>
        <dbReference type="Pfam" id="PF11716"/>
    </source>
</evidence>
<keyword evidence="2" id="KW-0670">Pyruvate</keyword>
<dbReference type="RefSeq" id="WP_133983995.1">
    <property type="nucleotide sequence ID" value="NZ_SOCE01000002.1"/>
</dbReference>
<evidence type="ECO:0000313" key="2">
    <source>
        <dbReference type="EMBL" id="TDU84308.1"/>
    </source>
</evidence>
<dbReference type="GO" id="GO:0046872">
    <property type="term" value="F:metal ion binding"/>
    <property type="evidence" value="ECO:0007669"/>
    <property type="project" value="InterPro"/>
</dbReference>
<dbReference type="Pfam" id="PF11716">
    <property type="entry name" value="MDMPI_N"/>
    <property type="match status" value="1"/>
</dbReference>
<dbReference type="SUPFAM" id="SSF109854">
    <property type="entry name" value="DinB/YfiT-like putative metalloenzymes"/>
    <property type="match status" value="1"/>
</dbReference>
<dbReference type="InterPro" id="IPR034660">
    <property type="entry name" value="DinB/YfiT-like"/>
</dbReference>
<dbReference type="AlphaFoldDB" id="A0A4R7T0F2"/>
<dbReference type="EMBL" id="SOCE01000002">
    <property type="protein sequence ID" value="TDU84308.1"/>
    <property type="molecule type" value="Genomic_DNA"/>
</dbReference>
<keyword evidence="3" id="KW-1185">Reference proteome</keyword>
<dbReference type="Gene3D" id="1.20.120.450">
    <property type="entry name" value="dinb family like domain"/>
    <property type="match status" value="1"/>
</dbReference>
<gene>
    <name evidence="2" type="ORF">EV138_6779</name>
</gene>